<reference evidence="4 5" key="3">
    <citation type="submission" date="2023-06" db="EMBL/GenBank/DDBJ databases">
        <authorList>
            <person name="Zeman M."/>
            <person name="Kubasova T."/>
            <person name="Jahodarova E."/>
            <person name="Nykrynova M."/>
            <person name="Rychlik I."/>
        </authorList>
    </citation>
    <scope>NUCLEOTIDE SEQUENCE [LARGE SCALE GENOMIC DNA]</scope>
    <source>
        <strain evidence="4 5">ET39</strain>
    </source>
</reference>
<gene>
    <name evidence="4" type="ORF">QUV96_07035</name>
</gene>
<dbReference type="Pfam" id="PF03841">
    <property type="entry name" value="SelA"/>
    <property type="match status" value="1"/>
</dbReference>
<organism evidence="4 5">
    <name type="scientific">Amedibacillus dolichus</name>
    <dbReference type="NCBI Taxonomy" id="31971"/>
    <lineage>
        <taxon>Bacteria</taxon>
        <taxon>Bacillati</taxon>
        <taxon>Bacillota</taxon>
        <taxon>Erysipelotrichia</taxon>
        <taxon>Erysipelotrichales</taxon>
        <taxon>Erysipelotrichaceae</taxon>
        <taxon>Amedibacillus</taxon>
    </lineage>
</organism>
<evidence type="ECO:0000256" key="1">
    <source>
        <dbReference type="ARBA" id="ARBA00001933"/>
    </source>
</evidence>
<comment type="similarity">
    <text evidence="3">Belongs to the SelA family.</text>
</comment>
<evidence type="ECO:0000256" key="3">
    <source>
        <dbReference type="ARBA" id="ARBA00044507"/>
    </source>
</evidence>
<dbReference type="InterPro" id="IPR006337">
    <property type="entry name" value="DgaE-like"/>
</dbReference>
<evidence type="ECO:0000313" key="4">
    <source>
        <dbReference type="EMBL" id="MDM8157387.1"/>
    </source>
</evidence>
<protein>
    <submittedName>
        <fullName evidence="4">DgaE family pyridoxal phosphate-dependent ammonia lyase</fullName>
    </submittedName>
</protein>
<dbReference type="PANTHER" id="PTHR32328:SF0">
    <property type="entry name" value="L-SERYL-TRNA(SEC) SELENIUM TRANSFERASE"/>
    <property type="match status" value="1"/>
</dbReference>
<dbReference type="SUPFAM" id="SSF53383">
    <property type="entry name" value="PLP-dependent transferases"/>
    <property type="match status" value="1"/>
</dbReference>
<dbReference type="Proteomes" id="UP001529340">
    <property type="component" value="Unassembled WGS sequence"/>
</dbReference>
<dbReference type="EMBL" id="JAUDCG010000027">
    <property type="protein sequence ID" value="MDM8157387.1"/>
    <property type="molecule type" value="Genomic_DNA"/>
</dbReference>
<dbReference type="InterPro" id="IPR015421">
    <property type="entry name" value="PyrdxlP-dep_Trfase_major"/>
</dbReference>
<dbReference type="InterPro" id="IPR018319">
    <property type="entry name" value="SelA-like"/>
</dbReference>
<sequence length="375" mass="41097">MNIYETLGLPEVINASGRMTKLGVSCISDPVAQAITQAGQQYVDIDRLYKAAGKRLAEWIHCDDACITASASSGIVLSIASLLCRDDLYKIQHLEETKQTSERREVLLLKGQNVDFGAPVDLMIETGGGIVKEVGYANRSQESDVIGAISERTLAIFFVKSHHCVQKNMLSAEAMIRLANRLNIPIVIDASAEEDLTKYVHMGADYVCYSGAKAICGPTAGFVACKRSFDAECIRMQYAGIGRAMKVGKETVMGLLKAVELYQNANGSHMNVTLEELSLFADKISRIPGLNAVIAADEAGRNIRRCKIRVHADEYGRSAKELMEALQAHSPQIYIRNHEVNLGILTIDPRPLRSAQELAIIEDALQDLKRGSTDR</sequence>
<comment type="cofactor">
    <cofactor evidence="1">
        <name>pyridoxal 5'-phosphate</name>
        <dbReference type="ChEBI" id="CHEBI:597326"/>
    </cofactor>
</comment>
<name>A0ABT7UCQ0_9FIRM</name>
<evidence type="ECO:0000313" key="5">
    <source>
        <dbReference type="Proteomes" id="UP001529340"/>
    </source>
</evidence>
<dbReference type="InterPro" id="IPR015424">
    <property type="entry name" value="PyrdxlP-dep_Trfase"/>
</dbReference>
<proteinExistence type="inferred from homology"/>
<keyword evidence="2" id="KW-0663">Pyridoxal phosphate</keyword>
<comment type="caution">
    <text evidence="4">The sequence shown here is derived from an EMBL/GenBank/DDBJ whole genome shotgun (WGS) entry which is preliminary data.</text>
</comment>
<dbReference type="NCBIfam" id="TIGR01437">
    <property type="entry name" value="selA_rel"/>
    <property type="match status" value="1"/>
</dbReference>
<dbReference type="PANTHER" id="PTHR32328">
    <property type="entry name" value="L-SERYL-TRNA(SEC) SELENIUM TRANSFERASE"/>
    <property type="match status" value="1"/>
</dbReference>
<dbReference type="GO" id="GO:0016829">
    <property type="term" value="F:lyase activity"/>
    <property type="evidence" value="ECO:0007669"/>
    <property type="project" value="UniProtKB-KW"/>
</dbReference>
<keyword evidence="4" id="KW-0456">Lyase</keyword>
<accession>A0ABT7UCQ0</accession>
<evidence type="ECO:0000256" key="2">
    <source>
        <dbReference type="ARBA" id="ARBA00022898"/>
    </source>
</evidence>
<keyword evidence="5" id="KW-1185">Reference proteome</keyword>
<dbReference type="Gene3D" id="3.40.640.10">
    <property type="entry name" value="Type I PLP-dependent aspartate aminotransferase-like (Major domain)"/>
    <property type="match status" value="1"/>
</dbReference>
<reference evidence="4 5" key="2">
    <citation type="submission" date="2023-06" db="EMBL/GenBank/DDBJ databases">
        <title>Identification and characterization of horizontal gene transfer across gut microbiota members of farm animals based on homology search.</title>
        <authorList>
            <person name="Schwarzerova J."/>
            <person name="Nykrynova M."/>
            <person name="Jureckova K."/>
            <person name="Cejkova D."/>
            <person name="Rychlik I."/>
        </authorList>
    </citation>
    <scope>NUCLEOTIDE SEQUENCE [LARGE SCALE GENOMIC DNA]</scope>
    <source>
        <strain evidence="4 5">ET39</strain>
    </source>
</reference>
<dbReference type="RefSeq" id="WP_289607846.1">
    <property type="nucleotide sequence ID" value="NZ_JAUDCG010000027.1"/>
</dbReference>
<reference evidence="5" key="1">
    <citation type="submission" date="2023-06" db="EMBL/GenBank/DDBJ databases">
        <title>Identification and characterization of horizontal gene transfer across gut microbiota members of farm animals based on homology search.</title>
        <authorList>
            <person name="Zeman M."/>
            <person name="Kubasova T."/>
            <person name="Jahodarova E."/>
            <person name="Nykrynova M."/>
            <person name="Rychlik I."/>
        </authorList>
    </citation>
    <scope>NUCLEOTIDE SEQUENCE [LARGE SCALE GENOMIC DNA]</scope>
    <source>
        <strain evidence="5">ET39</strain>
    </source>
</reference>